<comment type="caution">
    <text evidence="1">The sequence shown here is derived from an EMBL/GenBank/DDBJ whole genome shotgun (WGS) entry which is preliminary data.</text>
</comment>
<keyword evidence="2" id="KW-1185">Reference proteome</keyword>
<gene>
    <name evidence="1" type="ORF">GCM10009802_31460</name>
</gene>
<accession>A0ABP5K512</accession>
<dbReference type="Pfam" id="PF13822">
    <property type="entry name" value="ACC_epsilon"/>
    <property type="match status" value="1"/>
</dbReference>
<reference evidence="2" key="1">
    <citation type="journal article" date="2019" name="Int. J. Syst. Evol. Microbiol.">
        <title>The Global Catalogue of Microorganisms (GCM) 10K type strain sequencing project: providing services to taxonomists for standard genome sequencing and annotation.</title>
        <authorList>
            <consortium name="The Broad Institute Genomics Platform"/>
            <consortium name="The Broad Institute Genome Sequencing Center for Infectious Disease"/>
            <person name="Wu L."/>
            <person name="Ma J."/>
        </authorList>
    </citation>
    <scope>NUCLEOTIDE SEQUENCE [LARGE SCALE GENOMIC DNA]</scope>
    <source>
        <strain evidence="2">JCM 15481</strain>
    </source>
</reference>
<evidence type="ECO:0008006" key="3">
    <source>
        <dbReference type="Google" id="ProtNLM"/>
    </source>
</evidence>
<dbReference type="InterPro" id="IPR032716">
    <property type="entry name" value="ACC_epsilon"/>
</dbReference>
<dbReference type="Proteomes" id="UP001500443">
    <property type="component" value="Unassembled WGS sequence"/>
</dbReference>
<dbReference type="EMBL" id="BAAAPF010000092">
    <property type="protein sequence ID" value="GAA2125855.1"/>
    <property type="molecule type" value="Genomic_DNA"/>
</dbReference>
<evidence type="ECO:0000313" key="2">
    <source>
        <dbReference type="Proteomes" id="UP001500443"/>
    </source>
</evidence>
<sequence length="73" mass="8117">MTVTESEDDAVRVERGNAEPEELAALAAVLVSVLAGRREHGDGGAPDAARRPRAAQWRRWERLAAYRPPHSWQ</sequence>
<name>A0ABP5K512_9ACTN</name>
<proteinExistence type="predicted"/>
<protein>
    <recommendedName>
        <fullName evidence="3">Acyl-CoA carboxylase subunit epsilon</fullName>
    </recommendedName>
</protein>
<evidence type="ECO:0000313" key="1">
    <source>
        <dbReference type="EMBL" id="GAA2125855.1"/>
    </source>
</evidence>
<organism evidence="1 2">
    <name type="scientific">Streptomyces synnematoformans</name>
    <dbReference type="NCBI Taxonomy" id="415721"/>
    <lineage>
        <taxon>Bacteria</taxon>
        <taxon>Bacillati</taxon>
        <taxon>Actinomycetota</taxon>
        <taxon>Actinomycetes</taxon>
        <taxon>Kitasatosporales</taxon>
        <taxon>Streptomycetaceae</taxon>
        <taxon>Streptomyces</taxon>
    </lineage>
</organism>